<feature type="region of interest" description="Disordered" evidence="1">
    <location>
        <begin position="1"/>
        <end position="35"/>
    </location>
</feature>
<dbReference type="GeneID" id="9589961"/>
<gene>
    <name evidence="2" type="ORF">SCHCODRAFT_55142</name>
</gene>
<evidence type="ECO:0000256" key="1">
    <source>
        <dbReference type="SAM" id="MobiDB-lite"/>
    </source>
</evidence>
<dbReference type="STRING" id="578458.D8Q5J0"/>
<dbReference type="OrthoDB" id="2310204at2759"/>
<sequence length="261" mass="27780">MGSIHAASAAQPGLSRRDDVPSEGYYNPKDNGGAMLTQVDGTYPEGLGEPLNMIISANSDDDVLVDQEENGGMRGYFASIGFGGECLGQVDTLVQRANLGDGDGYSNQTGLLRWDYGDPNFGTCKESVNGGNHFRYWVQNGTDENSGAYFLAASYEKSAKESHDIVVNGYNIARDQIVGNITGSAIDTSSLSDGATYSGSTSYNGYKYQTDVQYKSGLLDATSDGINHYQSVPEDGQPAIDGLVAVLTVKITERGATSEDR</sequence>
<dbReference type="eggNOG" id="ENOG502RXTC">
    <property type="taxonomic scope" value="Eukaryota"/>
</dbReference>
<dbReference type="Proteomes" id="UP000007431">
    <property type="component" value="Unassembled WGS sequence"/>
</dbReference>
<dbReference type="OMA" id="FGSCTES"/>
<dbReference type="HOGENOM" id="CLU_061244_0_0_1"/>
<dbReference type="EMBL" id="GL377306">
    <property type="protein sequence ID" value="EFI97418.1"/>
    <property type="molecule type" value="Genomic_DNA"/>
</dbReference>
<protein>
    <submittedName>
        <fullName evidence="2">Uncharacterized protein</fullName>
    </submittedName>
</protein>
<dbReference type="KEGG" id="scm:SCHCO_02625466"/>
<organism evidence="3">
    <name type="scientific">Schizophyllum commune (strain H4-8 / FGSC 9210)</name>
    <name type="common">Split gill fungus</name>
    <dbReference type="NCBI Taxonomy" id="578458"/>
    <lineage>
        <taxon>Eukaryota</taxon>
        <taxon>Fungi</taxon>
        <taxon>Dikarya</taxon>
        <taxon>Basidiomycota</taxon>
        <taxon>Agaricomycotina</taxon>
        <taxon>Agaricomycetes</taxon>
        <taxon>Agaricomycetidae</taxon>
        <taxon>Agaricales</taxon>
        <taxon>Schizophyllaceae</taxon>
        <taxon>Schizophyllum</taxon>
    </lineage>
</organism>
<name>D8Q5J0_SCHCM</name>
<dbReference type="AlphaFoldDB" id="D8Q5J0"/>
<accession>D8Q5J0</accession>
<dbReference type="VEuPathDB" id="FungiDB:SCHCODRAFT_02625466"/>
<keyword evidence="3" id="KW-1185">Reference proteome</keyword>
<dbReference type="InParanoid" id="D8Q5J0"/>
<evidence type="ECO:0000313" key="2">
    <source>
        <dbReference type="EMBL" id="EFI97418.1"/>
    </source>
</evidence>
<evidence type="ECO:0000313" key="3">
    <source>
        <dbReference type="Proteomes" id="UP000007431"/>
    </source>
</evidence>
<proteinExistence type="predicted"/>
<reference evidence="2 3" key="1">
    <citation type="journal article" date="2010" name="Nat. Biotechnol.">
        <title>Genome sequence of the model mushroom Schizophyllum commune.</title>
        <authorList>
            <person name="Ohm R.A."/>
            <person name="de Jong J.F."/>
            <person name="Lugones L.G."/>
            <person name="Aerts A."/>
            <person name="Kothe E."/>
            <person name="Stajich J.E."/>
            <person name="de Vries R.P."/>
            <person name="Record E."/>
            <person name="Levasseur A."/>
            <person name="Baker S.E."/>
            <person name="Bartholomew K.A."/>
            <person name="Coutinho P.M."/>
            <person name="Erdmann S."/>
            <person name="Fowler T.J."/>
            <person name="Gathman A.C."/>
            <person name="Lombard V."/>
            <person name="Henrissat B."/>
            <person name="Knabe N."/>
            <person name="Kuees U."/>
            <person name="Lilly W.W."/>
            <person name="Lindquist E."/>
            <person name="Lucas S."/>
            <person name="Magnuson J.K."/>
            <person name="Piumi F."/>
            <person name="Raudaskoski M."/>
            <person name="Salamov A."/>
            <person name="Schmutz J."/>
            <person name="Schwarze F.W.M.R."/>
            <person name="vanKuyk P.A."/>
            <person name="Horton J.S."/>
            <person name="Grigoriev I.V."/>
            <person name="Woesten H.A.B."/>
        </authorList>
    </citation>
    <scope>NUCLEOTIDE SEQUENCE [LARGE SCALE GENOMIC DNA]</scope>
    <source>
        <strain evidence="3">H4-8 / FGSC 9210</strain>
    </source>
</reference>